<dbReference type="Pfam" id="PF07681">
    <property type="entry name" value="DoxX"/>
    <property type="match status" value="1"/>
</dbReference>
<keyword evidence="2 5" id="KW-0812">Transmembrane</keyword>
<keyword evidence="3 5" id="KW-1133">Transmembrane helix</keyword>
<dbReference type="EMBL" id="FUYG01000004">
    <property type="protein sequence ID" value="SKA94003.1"/>
    <property type="molecule type" value="Genomic_DNA"/>
</dbReference>
<evidence type="ECO:0000256" key="3">
    <source>
        <dbReference type="ARBA" id="ARBA00022989"/>
    </source>
</evidence>
<organism evidence="6 7">
    <name type="scientific">Agreia bicolorata</name>
    <dbReference type="NCBI Taxonomy" id="110935"/>
    <lineage>
        <taxon>Bacteria</taxon>
        <taxon>Bacillati</taxon>
        <taxon>Actinomycetota</taxon>
        <taxon>Actinomycetes</taxon>
        <taxon>Micrococcales</taxon>
        <taxon>Microbacteriaceae</taxon>
        <taxon>Agreia</taxon>
    </lineage>
</organism>
<evidence type="ECO:0000256" key="4">
    <source>
        <dbReference type="ARBA" id="ARBA00023136"/>
    </source>
</evidence>
<feature type="transmembrane region" description="Helical" evidence="5">
    <location>
        <begin position="78"/>
        <end position="100"/>
    </location>
</feature>
<evidence type="ECO:0000256" key="5">
    <source>
        <dbReference type="SAM" id="Phobius"/>
    </source>
</evidence>
<protein>
    <submittedName>
        <fullName evidence="6">Uncharacterized membrane protein</fullName>
    </submittedName>
</protein>
<name>A0A1T4XX64_9MICO</name>
<sequence>MTDATLTVIVTILRIAIAVVFIGMGVNHFVPKSARVMSKMIPPILRREGALNPLNLVYLTGVCEIAGGIGLLVPQTRLAAAIALVVFLAAVFPANAYAAANRERFGAVAIPFWPRLAGQIVLAALIVWVGVTA</sequence>
<dbReference type="InterPro" id="IPR032808">
    <property type="entry name" value="DoxX"/>
</dbReference>
<feature type="transmembrane region" description="Helical" evidence="5">
    <location>
        <begin position="112"/>
        <end position="131"/>
    </location>
</feature>
<evidence type="ECO:0000256" key="1">
    <source>
        <dbReference type="ARBA" id="ARBA00004141"/>
    </source>
</evidence>
<feature type="transmembrane region" description="Helical" evidence="5">
    <location>
        <begin position="51"/>
        <end position="72"/>
    </location>
</feature>
<evidence type="ECO:0000256" key="2">
    <source>
        <dbReference type="ARBA" id="ARBA00022692"/>
    </source>
</evidence>
<evidence type="ECO:0000313" key="6">
    <source>
        <dbReference type="EMBL" id="SKA94003.1"/>
    </source>
</evidence>
<feature type="transmembrane region" description="Helical" evidence="5">
    <location>
        <begin position="6"/>
        <end position="30"/>
    </location>
</feature>
<dbReference type="PANTHER" id="PTHR36974">
    <property type="entry name" value="MEMBRANE PROTEIN-RELATED"/>
    <property type="match status" value="1"/>
</dbReference>
<dbReference type="GO" id="GO:0016020">
    <property type="term" value="C:membrane"/>
    <property type="evidence" value="ECO:0007669"/>
    <property type="project" value="UniProtKB-SubCell"/>
</dbReference>
<comment type="subcellular location">
    <subcellularLocation>
        <location evidence="1">Membrane</location>
        <topology evidence="1">Multi-pass membrane protein</topology>
    </subcellularLocation>
</comment>
<dbReference type="RefSeq" id="WP_078714169.1">
    <property type="nucleotide sequence ID" value="NZ_FUYG01000004.1"/>
</dbReference>
<evidence type="ECO:0000313" key="7">
    <source>
        <dbReference type="Proteomes" id="UP000189735"/>
    </source>
</evidence>
<reference evidence="7" key="1">
    <citation type="submission" date="2017-02" db="EMBL/GenBank/DDBJ databases">
        <authorList>
            <person name="Varghese N."/>
            <person name="Submissions S."/>
        </authorList>
    </citation>
    <scope>NUCLEOTIDE SEQUENCE [LARGE SCALE GENOMIC DNA]</scope>
    <source>
        <strain evidence="7">VKM Ac-2052</strain>
    </source>
</reference>
<gene>
    <name evidence="6" type="ORF">SAMN06295879_1869</name>
</gene>
<dbReference type="PANTHER" id="PTHR36974:SF1">
    <property type="entry name" value="DOXX FAMILY MEMBRANE PROTEIN"/>
    <property type="match status" value="1"/>
</dbReference>
<dbReference type="AlphaFoldDB" id="A0A1T4XX64"/>
<accession>A0A1T4XX64</accession>
<keyword evidence="4 5" id="KW-0472">Membrane</keyword>
<dbReference type="Proteomes" id="UP000189735">
    <property type="component" value="Unassembled WGS sequence"/>
</dbReference>
<proteinExistence type="predicted"/>